<dbReference type="CDD" id="cd00167">
    <property type="entry name" value="SANT"/>
    <property type="match status" value="1"/>
</dbReference>
<evidence type="ECO:0000259" key="2">
    <source>
        <dbReference type="PROSITE" id="PS50090"/>
    </source>
</evidence>
<feature type="compositionally biased region" description="Polar residues" evidence="1">
    <location>
        <begin position="331"/>
        <end position="341"/>
    </location>
</feature>
<feature type="compositionally biased region" description="Gly residues" evidence="1">
    <location>
        <begin position="66"/>
        <end position="75"/>
    </location>
</feature>
<feature type="region of interest" description="Disordered" evidence="1">
    <location>
        <begin position="579"/>
        <end position="599"/>
    </location>
</feature>
<feature type="compositionally biased region" description="Acidic residues" evidence="1">
    <location>
        <begin position="312"/>
        <end position="323"/>
    </location>
</feature>
<dbReference type="InterPro" id="IPR001005">
    <property type="entry name" value="SANT/Myb"/>
</dbReference>
<feature type="compositionally biased region" description="Basic and acidic residues" evidence="1">
    <location>
        <begin position="387"/>
        <end position="407"/>
    </location>
</feature>
<feature type="region of interest" description="Disordered" evidence="1">
    <location>
        <begin position="175"/>
        <end position="233"/>
    </location>
</feature>
<feature type="domain" description="Myb-like" evidence="2">
    <location>
        <begin position="655"/>
        <end position="704"/>
    </location>
</feature>
<gene>
    <name evidence="3" type="ORF">LARI1_G001640</name>
</gene>
<proteinExistence type="predicted"/>
<feature type="region of interest" description="Disordered" evidence="1">
    <location>
        <begin position="612"/>
        <end position="667"/>
    </location>
</feature>
<evidence type="ECO:0000313" key="4">
    <source>
        <dbReference type="Proteomes" id="UP000469559"/>
    </source>
</evidence>
<dbReference type="AlphaFoldDB" id="A0A8T9BJF0"/>
<feature type="compositionally biased region" description="Low complexity" evidence="1">
    <location>
        <begin position="252"/>
        <end position="266"/>
    </location>
</feature>
<dbReference type="SUPFAM" id="SSF46689">
    <property type="entry name" value="Homeodomain-like"/>
    <property type="match status" value="1"/>
</dbReference>
<evidence type="ECO:0000313" key="3">
    <source>
        <dbReference type="EMBL" id="TVY20230.1"/>
    </source>
</evidence>
<protein>
    <recommendedName>
        <fullName evidence="2">Myb-like domain-containing protein</fullName>
    </recommendedName>
</protein>
<dbReference type="InterPro" id="IPR009057">
    <property type="entry name" value="Homeodomain-like_sf"/>
</dbReference>
<keyword evidence="4" id="KW-1185">Reference proteome</keyword>
<dbReference type="EMBL" id="QGMF01000064">
    <property type="protein sequence ID" value="TVY20230.1"/>
    <property type="molecule type" value="Genomic_DNA"/>
</dbReference>
<feature type="compositionally biased region" description="Polar residues" evidence="1">
    <location>
        <begin position="653"/>
        <end position="663"/>
    </location>
</feature>
<dbReference type="OrthoDB" id="5380548at2759"/>
<name>A0A8T9BJF0_9HELO</name>
<feature type="compositionally biased region" description="Basic residues" evidence="1">
    <location>
        <begin position="424"/>
        <end position="451"/>
    </location>
</feature>
<feature type="region of interest" description="Disordered" evidence="1">
    <location>
        <begin position="248"/>
        <end position="490"/>
    </location>
</feature>
<feature type="compositionally biased region" description="Polar residues" evidence="1">
    <location>
        <begin position="212"/>
        <end position="231"/>
    </location>
</feature>
<dbReference type="Proteomes" id="UP000469559">
    <property type="component" value="Unassembled WGS sequence"/>
</dbReference>
<feature type="compositionally biased region" description="Polar residues" evidence="1">
    <location>
        <begin position="579"/>
        <end position="590"/>
    </location>
</feature>
<sequence length="708" mass="77668">MSTFVPISYSYVPTVPRSKSATIRRKPTSKQLSILGKLQHNKLSRAAAADNNGGYESGIQAETGTFYGGGSGSGSGSDDDDLPTIEEILYPALQKKGFTTVDPSSDNTTLVEEVASEEKASFIDYTRLVPSSSGSPDNPIDLLGNDNSSASEAEVDDNSIRAEYAKPDMSFFDGPETAVKSITPAPSFSPDRGHDIDDFPETAPRLQLAEQGASTPDSIPLYNPSSHLSSESLHDRIDIEGFYTRWARSDSTHPQSPSPRQSRTSPENQLSEEDYLSIGRSVVDEHEHEHELVPSVFNTGFFDEGERQQQEVEADEAANETADENNNKNDSQAQKEMNSVATALAAEGVSNVYLSSKEDERPAERQQLLPSRDPSPEPSYDGTRSYNDSHSDDELNNKADSDDDNRKPRPAKRKRPSSCYHGPTPKKRRLPQQKSARQSKPRSKPCRRSPKSHSPFDKGSRAAVVSNPEDQLLSPALSTPQATDRDISPDCCDLDRSFGTVQSTLTEITFRPYSPPDLHSFTAIIRIGHDRPEFSLGYFARLIENMGCIGEIDVHTIKWLPQDMVQLIGLSRLASSRLSPNVKTKGTPSKTGHMHGGAASVRHWHGKVADAGATTSLGSEPSSSDDDSDSSSGDPDPDPSSDEDGCSSEADQGRSSTSKQSRWSGLDEQRLLAYKKEGKSWEWIFDKFPGRTRPAIRTRWNMIRPRGD</sequence>
<feature type="region of interest" description="Disordered" evidence="1">
    <location>
        <begin position="46"/>
        <end position="83"/>
    </location>
</feature>
<accession>A0A8T9BJF0</accession>
<evidence type="ECO:0000256" key="1">
    <source>
        <dbReference type="SAM" id="MobiDB-lite"/>
    </source>
</evidence>
<feature type="region of interest" description="Disordered" evidence="1">
    <location>
        <begin position="128"/>
        <end position="157"/>
    </location>
</feature>
<comment type="caution">
    <text evidence="3">The sequence shown here is derived from an EMBL/GenBank/DDBJ whole genome shotgun (WGS) entry which is preliminary data.</text>
</comment>
<dbReference type="PROSITE" id="PS50090">
    <property type="entry name" value="MYB_LIKE"/>
    <property type="match status" value="1"/>
</dbReference>
<organism evidence="3 4">
    <name type="scientific">Lachnellula arida</name>
    <dbReference type="NCBI Taxonomy" id="1316785"/>
    <lineage>
        <taxon>Eukaryota</taxon>
        <taxon>Fungi</taxon>
        <taxon>Dikarya</taxon>
        <taxon>Ascomycota</taxon>
        <taxon>Pezizomycotina</taxon>
        <taxon>Leotiomycetes</taxon>
        <taxon>Helotiales</taxon>
        <taxon>Lachnaceae</taxon>
        <taxon>Lachnellula</taxon>
    </lineage>
</organism>
<feature type="compositionally biased region" description="Acidic residues" evidence="1">
    <location>
        <begin position="623"/>
        <end position="646"/>
    </location>
</feature>
<feature type="compositionally biased region" description="Basic and acidic residues" evidence="1">
    <location>
        <begin position="282"/>
        <end position="292"/>
    </location>
</feature>
<reference evidence="3 4" key="1">
    <citation type="submission" date="2018-05" db="EMBL/GenBank/DDBJ databases">
        <title>Whole genome sequencing for identification of molecular markers to develop diagnostic detection tools for the regulated plant pathogen Lachnellula willkommii.</title>
        <authorList>
            <person name="Giroux E."/>
            <person name="Bilodeau G."/>
        </authorList>
    </citation>
    <scope>NUCLEOTIDE SEQUENCE [LARGE SCALE GENOMIC DNA]</scope>
    <source>
        <strain evidence="3 4">CBS 203.66</strain>
    </source>
</reference>